<accession>A0A814QZA4</accession>
<proteinExistence type="predicted"/>
<comment type="caution">
    <text evidence="1">The sequence shown here is derived from an EMBL/GenBank/DDBJ whole genome shotgun (WGS) entry which is preliminary data.</text>
</comment>
<reference evidence="1" key="1">
    <citation type="submission" date="2021-02" db="EMBL/GenBank/DDBJ databases">
        <authorList>
            <person name="Nowell W R."/>
        </authorList>
    </citation>
    <scope>NUCLEOTIDE SEQUENCE</scope>
</reference>
<name>A0A814QZA4_ADIRI</name>
<protein>
    <submittedName>
        <fullName evidence="1">Uncharacterized protein</fullName>
    </submittedName>
</protein>
<dbReference type="Proteomes" id="UP000663852">
    <property type="component" value="Unassembled WGS sequence"/>
</dbReference>
<dbReference type="EMBL" id="CAJNOJ010000108">
    <property type="protein sequence ID" value="CAF1127096.1"/>
    <property type="molecule type" value="Genomic_DNA"/>
</dbReference>
<sequence length="81" mass="9428">MKHIITATDERKLCEYNLTEMEYPAFKANNYFLSKMVPFCIGYFKSKVTFNNTLLHIPEQFKGNLSCCSLANARKSYMEIS</sequence>
<gene>
    <name evidence="1" type="ORF">EDS130_LOCUS21369</name>
</gene>
<organism evidence="1 2">
    <name type="scientific">Adineta ricciae</name>
    <name type="common">Rotifer</name>
    <dbReference type="NCBI Taxonomy" id="249248"/>
    <lineage>
        <taxon>Eukaryota</taxon>
        <taxon>Metazoa</taxon>
        <taxon>Spiralia</taxon>
        <taxon>Gnathifera</taxon>
        <taxon>Rotifera</taxon>
        <taxon>Eurotatoria</taxon>
        <taxon>Bdelloidea</taxon>
        <taxon>Adinetida</taxon>
        <taxon>Adinetidae</taxon>
        <taxon>Adineta</taxon>
    </lineage>
</organism>
<dbReference type="AlphaFoldDB" id="A0A814QZA4"/>
<evidence type="ECO:0000313" key="1">
    <source>
        <dbReference type="EMBL" id="CAF1127096.1"/>
    </source>
</evidence>
<evidence type="ECO:0000313" key="2">
    <source>
        <dbReference type="Proteomes" id="UP000663852"/>
    </source>
</evidence>